<reference evidence="1" key="1">
    <citation type="submission" date="2017-07" db="EMBL/GenBank/DDBJ databases">
        <title>Taro Niue Genome Assembly and Annotation.</title>
        <authorList>
            <person name="Atibalentja N."/>
            <person name="Keating K."/>
            <person name="Fields C.J."/>
        </authorList>
    </citation>
    <scope>NUCLEOTIDE SEQUENCE</scope>
    <source>
        <strain evidence="1">Niue_2</strain>
        <tissue evidence="1">Leaf</tissue>
    </source>
</reference>
<name>A0A843WFI6_COLES</name>
<proteinExistence type="predicted"/>
<accession>A0A843WFI6</accession>
<dbReference type="AlphaFoldDB" id="A0A843WFI6"/>
<sequence length="134" mass="15364">MGLLACHQYRQIQEDTDRHAQRILVVSLCPGGRKMLREPLYPKESFGGFNPELRPKLQGHSVNKELVISDPRNHSSKAVTWSRLHVKEQDANNFVAVLDAGLGQSLVRVLVKEGYDYRLVMEGSLHQMDYWYLS</sequence>
<feature type="non-terminal residue" evidence="1">
    <location>
        <position position="1"/>
    </location>
</feature>
<protein>
    <submittedName>
        <fullName evidence="1">Uncharacterized protein</fullName>
    </submittedName>
</protein>
<dbReference type="Proteomes" id="UP000652761">
    <property type="component" value="Unassembled WGS sequence"/>
</dbReference>
<dbReference type="EMBL" id="NMUH01002718">
    <property type="protein sequence ID" value="MQM01690.1"/>
    <property type="molecule type" value="Genomic_DNA"/>
</dbReference>
<comment type="caution">
    <text evidence="1">The sequence shown here is derived from an EMBL/GenBank/DDBJ whole genome shotgun (WGS) entry which is preliminary data.</text>
</comment>
<organism evidence="1 2">
    <name type="scientific">Colocasia esculenta</name>
    <name type="common">Wild taro</name>
    <name type="synonym">Arum esculentum</name>
    <dbReference type="NCBI Taxonomy" id="4460"/>
    <lineage>
        <taxon>Eukaryota</taxon>
        <taxon>Viridiplantae</taxon>
        <taxon>Streptophyta</taxon>
        <taxon>Embryophyta</taxon>
        <taxon>Tracheophyta</taxon>
        <taxon>Spermatophyta</taxon>
        <taxon>Magnoliopsida</taxon>
        <taxon>Liliopsida</taxon>
        <taxon>Araceae</taxon>
        <taxon>Aroideae</taxon>
        <taxon>Colocasieae</taxon>
        <taxon>Colocasia</taxon>
    </lineage>
</organism>
<keyword evidence="2" id="KW-1185">Reference proteome</keyword>
<evidence type="ECO:0000313" key="2">
    <source>
        <dbReference type="Proteomes" id="UP000652761"/>
    </source>
</evidence>
<gene>
    <name evidence="1" type="ORF">Taro_034449</name>
</gene>
<evidence type="ECO:0000313" key="1">
    <source>
        <dbReference type="EMBL" id="MQM01690.1"/>
    </source>
</evidence>